<dbReference type="SMART" id="SM00028">
    <property type="entry name" value="TPR"/>
    <property type="match status" value="5"/>
</dbReference>
<organism evidence="4 5">
    <name type="scientific">Winogradskyella poriferorum</name>
    <dbReference type="NCBI Taxonomy" id="307627"/>
    <lineage>
        <taxon>Bacteria</taxon>
        <taxon>Pseudomonadati</taxon>
        <taxon>Bacteroidota</taxon>
        <taxon>Flavobacteriia</taxon>
        <taxon>Flavobacteriales</taxon>
        <taxon>Flavobacteriaceae</taxon>
        <taxon>Winogradskyella</taxon>
    </lineage>
</organism>
<feature type="domain" description="Signal transduction histidine kinase internal region" evidence="3">
    <location>
        <begin position="433"/>
        <end position="511"/>
    </location>
</feature>
<comment type="caution">
    <text evidence="4">The sequence shown here is derived from an EMBL/GenBank/DDBJ whole genome shotgun (WGS) entry which is preliminary data.</text>
</comment>
<name>A0ABU7W8Q0_9FLAO</name>
<dbReference type="PANTHER" id="PTHR34220:SF7">
    <property type="entry name" value="SENSOR HISTIDINE KINASE YPDA"/>
    <property type="match status" value="1"/>
</dbReference>
<dbReference type="Pfam" id="PF06580">
    <property type="entry name" value="His_kinase"/>
    <property type="match status" value="1"/>
</dbReference>
<dbReference type="EMBL" id="JAZHOU010000006">
    <property type="protein sequence ID" value="MEF3080122.1"/>
    <property type="molecule type" value="Genomic_DNA"/>
</dbReference>
<proteinExistence type="predicted"/>
<dbReference type="RefSeq" id="WP_331810847.1">
    <property type="nucleotide sequence ID" value="NZ_JAZHOU010000006.1"/>
</dbReference>
<evidence type="ECO:0000313" key="5">
    <source>
        <dbReference type="Proteomes" id="UP001356704"/>
    </source>
</evidence>
<keyword evidence="2" id="KW-0812">Transmembrane</keyword>
<dbReference type="Gene3D" id="3.30.565.10">
    <property type="entry name" value="Histidine kinase-like ATPase, C-terminal domain"/>
    <property type="match status" value="1"/>
</dbReference>
<keyword evidence="2" id="KW-0472">Membrane</keyword>
<evidence type="ECO:0000256" key="2">
    <source>
        <dbReference type="SAM" id="Phobius"/>
    </source>
</evidence>
<keyword evidence="1" id="KW-0802">TPR repeat</keyword>
<dbReference type="InterPro" id="IPR050640">
    <property type="entry name" value="Bact_2-comp_sensor_kinase"/>
</dbReference>
<feature type="repeat" description="TPR" evidence="1">
    <location>
        <begin position="161"/>
        <end position="194"/>
    </location>
</feature>
<dbReference type="Proteomes" id="UP001356704">
    <property type="component" value="Unassembled WGS sequence"/>
</dbReference>
<dbReference type="InterPro" id="IPR010559">
    <property type="entry name" value="Sig_transdc_His_kin_internal"/>
</dbReference>
<dbReference type="SUPFAM" id="SSF55874">
    <property type="entry name" value="ATPase domain of HSP90 chaperone/DNA topoisomerase II/histidine kinase"/>
    <property type="match status" value="1"/>
</dbReference>
<protein>
    <submittedName>
        <fullName evidence="4">Tetratricopeptide repeat protein</fullName>
    </submittedName>
</protein>
<dbReference type="Pfam" id="PF13424">
    <property type="entry name" value="TPR_12"/>
    <property type="match status" value="2"/>
</dbReference>
<dbReference type="Pfam" id="PF13181">
    <property type="entry name" value="TPR_8"/>
    <property type="match status" value="1"/>
</dbReference>
<keyword evidence="2" id="KW-1133">Transmembrane helix</keyword>
<sequence length="641" mass="74273">MTLKNHPSTFLCGLLITILTLSHVKAQEKVIDSLINAKVQNYEAVNNLLKPFSNDSLVIDSFYKKSQKRNYTFGQAYAANLMGIYCRNTSQYDKAINYHNESVNLARANNYTDLDIIGLNMLGVVYRRTDAIRTALDYHQEALAIAEKVDPRTGSIKKSIAVSLNSMGNIYLALDQFEIAIERFSKSLKIEKEVDNKLGLAINYHNIGYAKEGLGKLDEALEYYQKSLEYNTEINSKLGKVICNSSIGGIFIKKNKDEEAIELMTSILKEANDLRDKFHLTGVYSSLGWAYLKTENYKKAKYYLNKSEELATEYSFKSSLEENYRYLALLAEKEGDYEKAYEYEQLSRDFSDELRKEKNFQYVNDIIIKYDTEKISDKLKSIEQEREIEKLRYRKNKNILVASCLVLFLIIIISYILYRQRFLQNEKHILTLEQDILRSQMNPHFVFNSLNSIKQYIITNEQKQAVFYLNKFAKLIRKILEASKTKEVSLAEEIETIELYFSIENIRFSNEIVLNTYIDDDIDLHSIRLPSLVLQPFIENSIWHGLSSKKGKKQIDIEVTKESSDFVLIKIIDNGIGREQSAHIKENKVIKRKSLGLNLTKERLTNFVKDFKNKFTLRFVDLKDSNNKPKGTKVILELPIK</sequence>
<dbReference type="InterPro" id="IPR019734">
    <property type="entry name" value="TPR_rpt"/>
</dbReference>
<accession>A0ABU7W8Q0</accession>
<dbReference type="InterPro" id="IPR036890">
    <property type="entry name" value="HATPase_C_sf"/>
</dbReference>
<dbReference type="SUPFAM" id="SSF48452">
    <property type="entry name" value="TPR-like"/>
    <property type="match status" value="1"/>
</dbReference>
<feature type="transmembrane region" description="Helical" evidence="2">
    <location>
        <begin position="399"/>
        <end position="418"/>
    </location>
</feature>
<feature type="repeat" description="TPR" evidence="1">
    <location>
        <begin position="201"/>
        <end position="234"/>
    </location>
</feature>
<dbReference type="Gene3D" id="1.25.40.10">
    <property type="entry name" value="Tetratricopeptide repeat domain"/>
    <property type="match status" value="3"/>
</dbReference>
<dbReference type="PROSITE" id="PS50005">
    <property type="entry name" value="TPR"/>
    <property type="match status" value="2"/>
</dbReference>
<reference evidence="4 5" key="1">
    <citation type="submission" date="2024-02" db="EMBL/GenBank/DDBJ databases">
        <title>Winogradskyella poriferorum JCM 12885.</title>
        <authorList>
            <person name="Zhang D.-F."/>
            <person name="Fu Z.-Y."/>
        </authorList>
    </citation>
    <scope>NUCLEOTIDE SEQUENCE [LARGE SCALE GENOMIC DNA]</scope>
    <source>
        <strain evidence="4 5">JCM 12885</strain>
    </source>
</reference>
<evidence type="ECO:0000256" key="1">
    <source>
        <dbReference type="PROSITE-ProRule" id="PRU00339"/>
    </source>
</evidence>
<evidence type="ECO:0000313" key="4">
    <source>
        <dbReference type="EMBL" id="MEF3080122.1"/>
    </source>
</evidence>
<dbReference type="InterPro" id="IPR011990">
    <property type="entry name" value="TPR-like_helical_dom_sf"/>
</dbReference>
<evidence type="ECO:0000259" key="3">
    <source>
        <dbReference type="Pfam" id="PF06580"/>
    </source>
</evidence>
<keyword evidence="5" id="KW-1185">Reference proteome</keyword>
<gene>
    <name evidence="4" type="ORF">V1468_13990</name>
</gene>
<dbReference type="PANTHER" id="PTHR34220">
    <property type="entry name" value="SENSOR HISTIDINE KINASE YPDA"/>
    <property type="match status" value="1"/>
</dbReference>